<protein>
    <submittedName>
        <fullName evidence="1">Flavine monooxygenase</fullName>
    </submittedName>
</protein>
<dbReference type="AlphaFoldDB" id="W1YRF0"/>
<sequence length="78" mass="8690">MDHQAWQELASGREAAVEQAMGLSYVGTPEEVVDGLRDLANRWGLEEIFVVTYAHDAAARRRSYELLGQAWQASAPRS</sequence>
<organism evidence="1">
    <name type="scientific">human gut metagenome</name>
    <dbReference type="NCBI Taxonomy" id="408170"/>
    <lineage>
        <taxon>unclassified sequences</taxon>
        <taxon>metagenomes</taxon>
        <taxon>organismal metagenomes</taxon>
    </lineage>
</organism>
<keyword evidence="1" id="KW-0503">Monooxygenase</keyword>
<gene>
    <name evidence="1" type="ORF">Q604_UNBC00928G0001</name>
</gene>
<dbReference type="SUPFAM" id="SSF51679">
    <property type="entry name" value="Bacterial luciferase-like"/>
    <property type="match status" value="1"/>
</dbReference>
<keyword evidence="1" id="KW-0560">Oxidoreductase</keyword>
<proteinExistence type="predicted"/>
<dbReference type="GO" id="GO:0004497">
    <property type="term" value="F:monooxygenase activity"/>
    <property type="evidence" value="ECO:0007669"/>
    <property type="project" value="UniProtKB-KW"/>
</dbReference>
<comment type="caution">
    <text evidence="1">The sequence shown here is derived from an EMBL/GenBank/DDBJ whole genome shotgun (WGS) entry which is preliminary data.</text>
</comment>
<dbReference type="InterPro" id="IPR036661">
    <property type="entry name" value="Luciferase-like_sf"/>
</dbReference>
<dbReference type="GO" id="GO:0016705">
    <property type="term" value="F:oxidoreductase activity, acting on paired donors, with incorporation or reduction of molecular oxygen"/>
    <property type="evidence" value="ECO:0007669"/>
    <property type="project" value="InterPro"/>
</dbReference>
<accession>W1YRF0</accession>
<reference evidence="1" key="1">
    <citation type="submission" date="2013-12" db="EMBL/GenBank/DDBJ databases">
        <title>A Varibaculum cambriense genome reconstructed from a premature infant gut community with otherwise low bacterial novelty that shifts toward anaerobic metabolism during the third week of life.</title>
        <authorList>
            <person name="Brown C.T."/>
            <person name="Sharon I."/>
            <person name="Thomas B.C."/>
            <person name="Castelle C.J."/>
            <person name="Morowitz M.J."/>
            <person name="Banfield J.F."/>
        </authorList>
    </citation>
    <scope>NUCLEOTIDE SEQUENCE</scope>
</reference>
<dbReference type="EMBL" id="AZMM01000928">
    <property type="protein sequence ID" value="ETJ45067.1"/>
    <property type="molecule type" value="Genomic_DNA"/>
</dbReference>
<name>W1YRF0_9ZZZZ</name>
<evidence type="ECO:0000313" key="1">
    <source>
        <dbReference type="EMBL" id="ETJ45067.1"/>
    </source>
</evidence>
<dbReference type="Gene3D" id="3.20.20.30">
    <property type="entry name" value="Luciferase-like domain"/>
    <property type="match status" value="1"/>
</dbReference>